<evidence type="ECO:0000313" key="2">
    <source>
        <dbReference type="EMBL" id="KAE9627634.1"/>
    </source>
</evidence>
<protein>
    <submittedName>
        <fullName evidence="2">META domain-containing protein</fullName>
    </submittedName>
</protein>
<dbReference type="PANTHER" id="PTHR38013">
    <property type="entry name" value="GLYCOPROTEIN/POLYSACCHARIDE METABOLISM"/>
    <property type="match status" value="1"/>
</dbReference>
<sequence>MSLEQVSDEAQKMDFKTGFMTLVVAASTAIAGASMAKAGTVEGSVTYLQRIAVPEGAKLLVELRDVSLADAPSTLLTAQEHDLIGVPMEYTLNFSDSEIDERNTYSVSARITLDGKLLFISDTSYPVLTRGAGDTADLIVKPVAASAAVQGDLQMDNTQWTLVELNGALVDKGRDPGLSFTEGGQFSASGGCNRFIGQADLQGNEVSFPDNMAGTMMACVPGVDEQEQEFLAALANVTQLERQGPLLKLLADDGTVLMGLKLSH</sequence>
<dbReference type="Gene3D" id="2.40.128.270">
    <property type="match status" value="1"/>
</dbReference>
<dbReference type="InterPro" id="IPR039366">
    <property type="entry name" value="Pilotin"/>
</dbReference>
<dbReference type="EMBL" id="WSFO01000012">
    <property type="protein sequence ID" value="KAE9627634.1"/>
    <property type="molecule type" value="Genomic_DNA"/>
</dbReference>
<dbReference type="AlphaFoldDB" id="A0A6A4RB87"/>
<dbReference type="PANTHER" id="PTHR38013:SF1">
    <property type="entry name" value="GLYCOPROTEIN_POLYSACCHARIDE METABOLISM"/>
    <property type="match status" value="1"/>
</dbReference>
<dbReference type="InterPro" id="IPR038670">
    <property type="entry name" value="HslJ-like_sf"/>
</dbReference>
<accession>A0A6A4RB87</accession>
<evidence type="ECO:0000259" key="1">
    <source>
        <dbReference type="Pfam" id="PF03724"/>
    </source>
</evidence>
<gene>
    <name evidence="2" type="ORF">GP644_18820</name>
</gene>
<reference evidence="2 3" key="1">
    <citation type="submission" date="2019-12" db="EMBL/GenBank/DDBJ databases">
        <authorList>
            <person name="Zhang Y.-J."/>
        </authorList>
    </citation>
    <scope>NUCLEOTIDE SEQUENCE [LARGE SCALE GENOMIC DNA]</scope>
    <source>
        <strain evidence="2 3">H18S-6</strain>
    </source>
</reference>
<dbReference type="Pfam" id="PF03724">
    <property type="entry name" value="META"/>
    <property type="match status" value="1"/>
</dbReference>
<comment type="caution">
    <text evidence="2">The sequence shown here is derived from an EMBL/GenBank/DDBJ whole genome shotgun (WGS) entry which is preliminary data.</text>
</comment>
<dbReference type="InterPro" id="IPR053196">
    <property type="entry name" value="Lipoprotein_YbaY-like"/>
</dbReference>
<dbReference type="Pfam" id="PF09619">
    <property type="entry name" value="YscW"/>
    <property type="match status" value="1"/>
</dbReference>
<evidence type="ECO:0000313" key="3">
    <source>
        <dbReference type="Proteomes" id="UP000441586"/>
    </source>
</evidence>
<proteinExistence type="predicted"/>
<organism evidence="2 3">
    <name type="scientific">Parasedimentitalea maritima</name>
    <dbReference type="NCBI Taxonomy" id="2578117"/>
    <lineage>
        <taxon>Bacteria</taxon>
        <taxon>Pseudomonadati</taxon>
        <taxon>Pseudomonadota</taxon>
        <taxon>Alphaproteobacteria</taxon>
        <taxon>Rhodobacterales</taxon>
        <taxon>Paracoccaceae</taxon>
        <taxon>Parasedimentitalea</taxon>
    </lineage>
</organism>
<feature type="domain" description="DUF306" evidence="1">
    <location>
        <begin position="154"/>
        <end position="258"/>
    </location>
</feature>
<dbReference type="Proteomes" id="UP000441586">
    <property type="component" value="Unassembled WGS sequence"/>
</dbReference>
<name>A0A6A4RB87_9RHOB</name>
<dbReference type="InterPro" id="IPR005184">
    <property type="entry name" value="DUF306_Meta_HslJ"/>
</dbReference>